<dbReference type="PANTHER" id="PTHR43741:SF4">
    <property type="entry name" value="FMN-DEPENDENT NADH:QUINONE OXIDOREDUCTASE"/>
    <property type="match status" value="1"/>
</dbReference>
<gene>
    <name evidence="6" type="primary">azoR</name>
    <name evidence="8" type="ORF">ABUE30_17480</name>
</gene>
<evidence type="ECO:0000313" key="9">
    <source>
        <dbReference type="Proteomes" id="UP001629953"/>
    </source>
</evidence>
<dbReference type="PANTHER" id="PTHR43741">
    <property type="entry name" value="FMN-DEPENDENT NADH-AZOREDUCTASE 1"/>
    <property type="match status" value="1"/>
</dbReference>
<evidence type="ECO:0000313" key="8">
    <source>
        <dbReference type="EMBL" id="MFM2486827.1"/>
    </source>
</evidence>
<keyword evidence="1 6" id="KW-0285">Flavoprotein</keyword>
<dbReference type="RefSeq" id="WP_408625122.1">
    <property type="nucleotide sequence ID" value="NZ_JBEQCT010000011.1"/>
</dbReference>
<dbReference type="Gene3D" id="3.40.50.360">
    <property type="match status" value="1"/>
</dbReference>
<comment type="similarity">
    <text evidence="6">Belongs to the azoreductase type 1 family.</text>
</comment>
<dbReference type="InterPro" id="IPR023048">
    <property type="entry name" value="NADH:quinone_OxRdtase_FMN_depd"/>
</dbReference>
<evidence type="ECO:0000256" key="2">
    <source>
        <dbReference type="ARBA" id="ARBA00022643"/>
    </source>
</evidence>
<dbReference type="InterPro" id="IPR003680">
    <property type="entry name" value="Flavodoxin_fold"/>
</dbReference>
<protein>
    <recommendedName>
        <fullName evidence="6">FMN dependent NADH:quinone oxidoreductase</fullName>
        <ecNumber evidence="6">1.6.5.-</ecNumber>
    </recommendedName>
    <alternativeName>
        <fullName evidence="6">Azo-dye reductase</fullName>
    </alternativeName>
    <alternativeName>
        <fullName evidence="6">FMN-dependent NADH-azo compound oxidoreductase</fullName>
    </alternativeName>
    <alternativeName>
        <fullName evidence="6">FMN-dependent NADH-azoreductase</fullName>
        <ecNumber evidence="6">1.7.1.17</ecNumber>
    </alternativeName>
</protein>
<dbReference type="EC" id="1.6.5.-" evidence="6"/>
<evidence type="ECO:0000256" key="4">
    <source>
        <dbReference type="ARBA" id="ARBA00023027"/>
    </source>
</evidence>
<feature type="binding site" evidence="6">
    <location>
        <begin position="142"/>
        <end position="145"/>
    </location>
    <ligand>
        <name>FMN</name>
        <dbReference type="ChEBI" id="CHEBI:58210"/>
    </ligand>
</feature>
<accession>A0ABW9GAW8</accession>
<evidence type="ECO:0000256" key="5">
    <source>
        <dbReference type="ARBA" id="ARBA00048542"/>
    </source>
</evidence>
<dbReference type="InterPro" id="IPR029039">
    <property type="entry name" value="Flavoprotein-like_sf"/>
</dbReference>
<evidence type="ECO:0000256" key="3">
    <source>
        <dbReference type="ARBA" id="ARBA00023002"/>
    </source>
</evidence>
<comment type="catalytic activity">
    <reaction evidence="5">
        <text>N,N-dimethyl-1,4-phenylenediamine + anthranilate + 2 NAD(+) = 2-(4-dimethylaminophenyl)diazenylbenzoate + 2 NADH + 2 H(+)</text>
        <dbReference type="Rhea" id="RHEA:55872"/>
        <dbReference type="ChEBI" id="CHEBI:15378"/>
        <dbReference type="ChEBI" id="CHEBI:15783"/>
        <dbReference type="ChEBI" id="CHEBI:16567"/>
        <dbReference type="ChEBI" id="CHEBI:57540"/>
        <dbReference type="ChEBI" id="CHEBI:57945"/>
        <dbReference type="ChEBI" id="CHEBI:71579"/>
        <dbReference type="EC" id="1.7.1.17"/>
    </reaction>
    <physiologicalReaction direction="right-to-left" evidence="5">
        <dbReference type="Rhea" id="RHEA:55874"/>
    </physiologicalReaction>
</comment>
<reference evidence="8 9" key="1">
    <citation type="journal article" date="2013" name="Int. J. Syst. Evol. Microbiol.">
        <title>Celerinatantimonas yamalensis sp. nov., a cold-adapted diazotrophic bacterium from a cold permafrost brine.</title>
        <authorList>
            <person name="Shcherbakova V."/>
            <person name="Chuvilskaya N."/>
            <person name="Rivkina E."/>
            <person name="Demidov N."/>
            <person name="Uchaeva V."/>
            <person name="Suetin S."/>
            <person name="Suzina N."/>
            <person name="Gilichinsky D."/>
        </authorList>
    </citation>
    <scope>NUCLEOTIDE SEQUENCE [LARGE SCALE GENOMIC DNA]</scope>
    <source>
        <strain evidence="8 9">C7</strain>
    </source>
</reference>
<sequence length="220" mass="24504">MKILHIDSSMAGEHSISRAMSSLIVQQLLTAHQQDENQVIYHDLYAHPPSFLSAVAMKAVRSANLEGLSDKEQADVRAIHQAIDELFACDVLVIGVPMYNHTIPAVLHAWIDQICQAGKTFRYTETGPEGLVANKPIYIASSRGGIYSTAETLQYDQQEVFMKSILSLLGLQDIQIFRAEGIGLVEQREQRLLAVQQQIQAFSWGRNHQVQATSVPFMAE</sequence>
<comment type="caution">
    <text evidence="6">Lacks conserved residue(s) required for the propagation of feature annotation.</text>
</comment>
<comment type="cofactor">
    <cofactor evidence="6">
        <name>FMN</name>
        <dbReference type="ChEBI" id="CHEBI:58210"/>
    </cofactor>
    <text evidence="6">Binds 1 FMN per subunit.</text>
</comment>
<proteinExistence type="inferred from homology"/>
<comment type="function">
    <text evidence="6">Quinone reductase that provides resistance to thiol-specific stress caused by electrophilic quinones.</text>
</comment>
<dbReference type="HAMAP" id="MF_01216">
    <property type="entry name" value="Azoreductase_type1"/>
    <property type="match status" value="1"/>
</dbReference>
<evidence type="ECO:0000256" key="6">
    <source>
        <dbReference type="HAMAP-Rule" id="MF_01216"/>
    </source>
</evidence>
<keyword evidence="9" id="KW-1185">Reference proteome</keyword>
<keyword evidence="3 6" id="KW-0560">Oxidoreductase</keyword>
<feature type="binding site" evidence="6">
    <location>
        <begin position="15"/>
        <end position="17"/>
    </location>
    <ligand>
        <name>FMN</name>
        <dbReference type="ChEBI" id="CHEBI:58210"/>
    </ligand>
</feature>
<comment type="caution">
    <text evidence="8">The sequence shown here is derived from an EMBL/GenBank/DDBJ whole genome shotgun (WGS) entry which is preliminary data.</text>
</comment>
<dbReference type="Proteomes" id="UP001629953">
    <property type="component" value="Unassembled WGS sequence"/>
</dbReference>
<organism evidence="8 9">
    <name type="scientific">Celerinatantimonas yamalensis</name>
    <dbReference type="NCBI Taxonomy" id="559956"/>
    <lineage>
        <taxon>Bacteria</taxon>
        <taxon>Pseudomonadati</taxon>
        <taxon>Pseudomonadota</taxon>
        <taxon>Gammaproteobacteria</taxon>
        <taxon>Celerinatantimonadaceae</taxon>
        <taxon>Celerinatantimonas</taxon>
    </lineage>
</organism>
<keyword evidence="4 6" id="KW-0520">NAD</keyword>
<comment type="subunit">
    <text evidence="6">Homodimer.</text>
</comment>
<dbReference type="EMBL" id="JBEQCT010000011">
    <property type="protein sequence ID" value="MFM2486827.1"/>
    <property type="molecule type" value="Genomic_DNA"/>
</dbReference>
<feature type="domain" description="Flavodoxin-like fold" evidence="7">
    <location>
        <begin position="1"/>
        <end position="201"/>
    </location>
</feature>
<feature type="binding site" evidence="6">
    <location>
        <position position="9"/>
    </location>
    <ligand>
        <name>FMN</name>
        <dbReference type="ChEBI" id="CHEBI:58210"/>
    </ligand>
</feature>
<dbReference type="SUPFAM" id="SSF52218">
    <property type="entry name" value="Flavoproteins"/>
    <property type="match status" value="1"/>
</dbReference>
<keyword evidence="2 6" id="KW-0288">FMN</keyword>
<comment type="function">
    <text evidence="6">Also exhibits azoreductase activity. Catalyzes the reductive cleavage of the azo bond in aromatic azo compounds to the corresponding amines.</text>
</comment>
<evidence type="ECO:0000256" key="1">
    <source>
        <dbReference type="ARBA" id="ARBA00022630"/>
    </source>
</evidence>
<evidence type="ECO:0000259" key="7">
    <source>
        <dbReference type="Pfam" id="PF02525"/>
    </source>
</evidence>
<name>A0ABW9GAW8_9GAMM</name>
<comment type="catalytic activity">
    <reaction evidence="6">
        <text>2 a quinone + NADH + H(+) = 2 a 1,4-benzosemiquinone + NAD(+)</text>
        <dbReference type="Rhea" id="RHEA:65952"/>
        <dbReference type="ChEBI" id="CHEBI:15378"/>
        <dbReference type="ChEBI" id="CHEBI:57540"/>
        <dbReference type="ChEBI" id="CHEBI:57945"/>
        <dbReference type="ChEBI" id="CHEBI:132124"/>
        <dbReference type="ChEBI" id="CHEBI:134225"/>
    </reaction>
</comment>
<dbReference type="EC" id="1.7.1.17" evidence="6"/>
<dbReference type="InterPro" id="IPR050104">
    <property type="entry name" value="FMN-dep_NADH:Q_OxRdtase_AzoR1"/>
</dbReference>
<dbReference type="Pfam" id="PF02525">
    <property type="entry name" value="Flavodoxin_2"/>
    <property type="match status" value="1"/>
</dbReference>